<evidence type="ECO:0000259" key="9">
    <source>
        <dbReference type="SMART" id="SM00977"/>
    </source>
</evidence>
<comment type="domain">
    <text evidence="8">The N-terminal region contains the highly conserved SGGXDS motif, predicted to be a P-loop motif involved in ATP binding.</text>
</comment>
<gene>
    <name evidence="8 10" type="primary">tilS</name>
    <name evidence="10" type="ORF">JYB87_11765</name>
</gene>
<evidence type="ECO:0000256" key="4">
    <source>
        <dbReference type="ARBA" id="ARBA00022694"/>
    </source>
</evidence>
<evidence type="ECO:0000256" key="7">
    <source>
        <dbReference type="ARBA" id="ARBA00048539"/>
    </source>
</evidence>
<feature type="binding site" evidence="8">
    <location>
        <begin position="36"/>
        <end position="41"/>
    </location>
    <ligand>
        <name>ATP</name>
        <dbReference type="ChEBI" id="CHEBI:30616"/>
    </ligand>
</feature>
<keyword evidence="3 8" id="KW-0436">Ligase</keyword>
<reference evidence="10 11" key="1">
    <citation type="submission" date="2021-03" db="EMBL/GenBank/DDBJ databases">
        <title>Novel species identification of genus Shewanella.</title>
        <authorList>
            <person name="Liu G."/>
            <person name="Zhang Q."/>
        </authorList>
    </citation>
    <scope>NUCLEOTIDE SEQUENCE [LARGE SCALE GENOMIC DNA]</scope>
    <source>
        <strain evidence="10 11">FJAT-51800</strain>
    </source>
</reference>
<dbReference type="RefSeq" id="WP_207353687.1">
    <property type="nucleotide sequence ID" value="NZ_CP071503.1"/>
</dbReference>
<evidence type="ECO:0000256" key="1">
    <source>
        <dbReference type="ARBA" id="ARBA00004496"/>
    </source>
</evidence>
<dbReference type="Pfam" id="PF09179">
    <property type="entry name" value="TilS"/>
    <property type="match status" value="1"/>
</dbReference>
<evidence type="ECO:0000256" key="5">
    <source>
        <dbReference type="ARBA" id="ARBA00022741"/>
    </source>
</evidence>
<evidence type="ECO:0000256" key="2">
    <source>
        <dbReference type="ARBA" id="ARBA00022490"/>
    </source>
</evidence>
<dbReference type="InterPro" id="IPR011063">
    <property type="entry name" value="TilS/TtcA_N"/>
</dbReference>
<dbReference type="CDD" id="cd01992">
    <property type="entry name" value="TilS_N"/>
    <property type="match status" value="1"/>
</dbReference>
<dbReference type="NCBIfam" id="TIGR02432">
    <property type="entry name" value="lysidine_TilS_N"/>
    <property type="match status" value="1"/>
</dbReference>
<dbReference type="PANTHER" id="PTHR43033:SF1">
    <property type="entry name" value="TRNA(ILE)-LYSIDINE SYNTHASE-RELATED"/>
    <property type="match status" value="1"/>
</dbReference>
<organism evidence="10 11">
    <name type="scientific">Shewanella avicenniae</name>
    <dbReference type="NCBI Taxonomy" id="2814294"/>
    <lineage>
        <taxon>Bacteria</taxon>
        <taxon>Pseudomonadati</taxon>
        <taxon>Pseudomonadota</taxon>
        <taxon>Gammaproteobacteria</taxon>
        <taxon>Alteromonadales</taxon>
        <taxon>Shewanellaceae</taxon>
        <taxon>Shewanella</taxon>
    </lineage>
</organism>
<protein>
    <recommendedName>
        <fullName evidence="8">tRNA(Ile)-lysidine synthase</fullName>
        <ecNumber evidence="8">6.3.4.19</ecNumber>
    </recommendedName>
    <alternativeName>
        <fullName evidence="8">tRNA(Ile)-2-lysyl-cytidine synthase</fullName>
    </alternativeName>
    <alternativeName>
        <fullName evidence="8">tRNA(Ile)-lysidine synthetase</fullName>
    </alternativeName>
</protein>
<name>A0ABX7QNI2_9GAMM</name>
<accession>A0ABX7QNI2</accession>
<keyword evidence="5 8" id="KW-0547">Nucleotide-binding</keyword>
<evidence type="ECO:0000313" key="10">
    <source>
        <dbReference type="EMBL" id="QSX32443.1"/>
    </source>
</evidence>
<comment type="catalytic activity">
    <reaction evidence="7 8">
        <text>cytidine(34) in tRNA(Ile2) + L-lysine + ATP = lysidine(34) in tRNA(Ile2) + AMP + diphosphate + H(+)</text>
        <dbReference type="Rhea" id="RHEA:43744"/>
        <dbReference type="Rhea" id="RHEA-COMP:10625"/>
        <dbReference type="Rhea" id="RHEA-COMP:10670"/>
        <dbReference type="ChEBI" id="CHEBI:15378"/>
        <dbReference type="ChEBI" id="CHEBI:30616"/>
        <dbReference type="ChEBI" id="CHEBI:32551"/>
        <dbReference type="ChEBI" id="CHEBI:33019"/>
        <dbReference type="ChEBI" id="CHEBI:82748"/>
        <dbReference type="ChEBI" id="CHEBI:83665"/>
        <dbReference type="ChEBI" id="CHEBI:456215"/>
        <dbReference type="EC" id="6.3.4.19"/>
    </reaction>
</comment>
<dbReference type="GO" id="GO:0032267">
    <property type="term" value="F:tRNA(Ile)-lysidine synthase activity"/>
    <property type="evidence" value="ECO:0007669"/>
    <property type="project" value="UniProtKB-EC"/>
</dbReference>
<proteinExistence type="inferred from homology"/>
<evidence type="ECO:0000256" key="6">
    <source>
        <dbReference type="ARBA" id="ARBA00022840"/>
    </source>
</evidence>
<dbReference type="InterPro" id="IPR012796">
    <property type="entry name" value="Lysidine-tRNA-synth_C"/>
</dbReference>
<dbReference type="SUPFAM" id="SSF52402">
    <property type="entry name" value="Adenine nucleotide alpha hydrolases-like"/>
    <property type="match status" value="1"/>
</dbReference>
<dbReference type="Gene3D" id="1.20.59.20">
    <property type="match status" value="1"/>
</dbReference>
<evidence type="ECO:0000256" key="8">
    <source>
        <dbReference type="HAMAP-Rule" id="MF_01161"/>
    </source>
</evidence>
<sequence>MNRALTDSIINELTSLLLQLPATAPAEERHLWLGFSGGMDSALLAYALSLLVRQQPELRHRVHLVHVHHGLNPYAEQWAALCSNLAHEYQLDSKTCYVKVDTRAGVSIEAEARSQRYQALKALMNRGDVLLTAHHQDDQLETLLLALKRGQGPKGLAAMGAIQTLADDYWQLRPMLHISRADIEQAVDELALDFVTDDSNFDTRYDRNFLRQAIIPELKQRWPAIAETAARSAQLCAEQQALLEEVAAEKLKPLLGHCAITEQATLLVAPLAQMNAAWQRQLVRQFCQLRKLAPPSQVQLEQLLQQLLCAESDATVALNFANVVYRRFNGALYVEPVAFDREPTPLQLTSAQLHDLLQGQLVLPLAKPWQAMRSALTHSGARIALDSLQGDVEIRYAISGSTRCHPHWRQQGRELKKVWQEAKVPVWRRSQIPLLYVDGELITAVGVFIEKSYLAHPDEAGIQLTLCCAGC</sequence>
<dbReference type="PANTHER" id="PTHR43033">
    <property type="entry name" value="TRNA(ILE)-LYSIDINE SYNTHASE-RELATED"/>
    <property type="match status" value="1"/>
</dbReference>
<dbReference type="Pfam" id="PF11734">
    <property type="entry name" value="TilS_C"/>
    <property type="match status" value="1"/>
</dbReference>
<feature type="domain" description="Lysidine-tRNA(Ile) synthetase C-terminal" evidence="9">
    <location>
        <begin position="392"/>
        <end position="466"/>
    </location>
</feature>
<keyword evidence="2 8" id="KW-0963">Cytoplasm</keyword>
<dbReference type="EMBL" id="CP071503">
    <property type="protein sequence ID" value="QSX32443.1"/>
    <property type="molecule type" value="Genomic_DNA"/>
</dbReference>
<dbReference type="InterPro" id="IPR015262">
    <property type="entry name" value="tRNA_Ile_lys_synt_subst-bd"/>
</dbReference>
<comment type="subcellular location">
    <subcellularLocation>
        <location evidence="1 8">Cytoplasm</location>
    </subcellularLocation>
</comment>
<dbReference type="HAMAP" id="MF_01161">
    <property type="entry name" value="tRNA_Ile_lys_synt"/>
    <property type="match status" value="1"/>
</dbReference>
<keyword evidence="4 8" id="KW-0819">tRNA processing</keyword>
<dbReference type="InterPro" id="IPR012094">
    <property type="entry name" value="tRNA_Ile_lys_synt"/>
</dbReference>
<dbReference type="SMART" id="SM00977">
    <property type="entry name" value="TilS_C"/>
    <property type="match status" value="1"/>
</dbReference>
<evidence type="ECO:0000313" key="11">
    <source>
        <dbReference type="Proteomes" id="UP000662770"/>
    </source>
</evidence>
<dbReference type="SUPFAM" id="SSF82829">
    <property type="entry name" value="MesJ substrate recognition domain-like"/>
    <property type="match status" value="1"/>
</dbReference>
<dbReference type="InterPro" id="IPR014729">
    <property type="entry name" value="Rossmann-like_a/b/a_fold"/>
</dbReference>
<dbReference type="Pfam" id="PF01171">
    <property type="entry name" value="ATP_bind_3"/>
    <property type="match status" value="1"/>
</dbReference>
<comment type="function">
    <text evidence="8">Ligates lysine onto the cytidine present at position 34 of the AUA codon-specific tRNA(Ile) that contains the anticodon CAU, in an ATP-dependent manner. Cytidine is converted to lysidine, thus changing the amino acid specificity of the tRNA from methionine to isoleucine.</text>
</comment>
<evidence type="ECO:0000256" key="3">
    <source>
        <dbReference type="ARBA" id="ARBA00022598"/>
    </source>
</evidence>
<dbReference type="NCBIfam" id="TIGR02433">
    <property type="entry name" value="lysidine_TilS_C"/>
    <property type="match status" value="1"/>
</dbReference>
<keyword evidence="6 8" id="KW-0067">ATP-binding</keyword>
<dbReference type="SUPFAM" id="SSF56037">
    <property type="entry name" value="PheT/TilS domain"/>
    <property type="match status" value="1"/>
</dbReference>
<comment type="similarity">
    <text evidence="8">Belongs to the tRNA(Ile)-lysidine synthase family.</text>
</comment>
<dbReference type="Gene3D" id="3.40.50.620">
    <property type="entry name" value="HUPs"/>
    <property type="match status" value="1"/>
</dbReference>
<dbReference type="InterPro" id="IPR012795">
    <property type="entry name" value="tRNA_Ile_lys_synt_N"/>
</dbReference>
<keyword evidence="11" id="KW-1185">Reference proteome</keyword>
<dbReference type="EC" id="6.3.4.19" evidence="8"/>
<dbReference type="Proteomes" id="UP000662770">
    <property type="component" value="Chromosome"/>
</dbReference>